<evidence type="ECO:0000256" key="1">
    <source>
        <dbReference type="SAM" id="Phobius"/>
    </source>
</evidence>
<keyword evidence="3" id="KW-1185">Reference proteome</keyword>
<dbReference type="EMBL" id="CP144747">
    <property type="protein sequence ID" value="WVZ61868.1"/>
    <property type="molecule type" value="Genomic_DNA"/>
</dbReference>
<protein>
    <submittedName>
        <fullName evidence="2">Uncharacterized protein</fullName>
    </submittedName>
</protein>
<gene>
    <name evidence="2" type="ORF">U9M48_011677</name>
</gene>
<keyword evidence="1" id="KW-0472">Membrane</keyword>
<organism evidence="2 3">
    <name type="scientific">Paspalum notatum var. saurae</name>
    <dbReference type="NCBI Taxonomy" id="547442"/>
    <lineage>
        <taxon>Eukaryota</taxon>
        <taxon>Viridiplantae</taxon>
        <taxon>Streptophyta</taxon>
        <taxon>Embryophyta</taxon>
        <taxon>Tracheophyta</taxon>
        <taxon>Spermatophyta</taxon>
        <taxon>Magnoliopsida</taxon>
        <taxon>Liliopsida</taxon>
        <taxon>Poales</taxon>
        <taxon>Poaceae</taxon>
        <taxon>PACMAD clade</taxon>
        <taxon>Panicoideae</taxon>
        <taxon>Andropogonodae</taxon>
        <taxon>Paspaleae</taxon>
        <taxon>Paspalinae</taxon>
        <taxon>Paspalum</taxon>
    </lineage>
</organism>
<accession>A0AAQ3SW60</accession>
<reference evidence="2 3" key="1">
    <citation type="submission" date="2024-02" db="EMBL/GenBank/DDBJ databases">
        <title>High-quality chromosome-scale genome assembly of Pensacola bahiagrass (Paspalum notatum Flugge var. saurae).</title>
        <authorList>
            <person name="Vega J.M."/>
            <person name="Podio M."/>
            <person name="Orjuela J."/>
            <person name="Siena L.A."/>
            <person name="Pessino S.C."/>
            <person name="Combes M.C."/>
            <person name="Mariac C."/>
            <person name="Albertini E."/>
            <person name="Pupilli F."/>
            <person name="Ortiz J.P.A."/>
            <person name="Leblanc O."/>
        </authorList>
    </citation>
    <scope>NUCLEOTIDE SEQUENCE [LARGE SCALE GENOMIC DNA]</scope>
    <source>
        <strain evidence="2">R1</strain>
        <tissue evidence="2">Leaf</tissue>
    </source>
</reference>
<keyword evidence="1" id="KW-0812">Transmembrane</keyword>
<dbReference type="AlphaFoldDB" id="A0AAQ3SW60"/>
<keyword evidence="1" id="KW-1133">Transmembrane helix</keyword>
<name>A0AAQ3SW60_PASNO</name>
<proteinExistence type="predicted"/>
<feature type="transmembrane region" description="Helical" evidence="1">
    <location>
        <begin position="82"/>
        <end position="103"/>
    </location>
</feature>
<evidence type="ECO:0000313" key="2">
    <source>
        <dbReference type="EMBL" id="WVZ61868.1"/>
    </source>
</evidence>
<dbReference type="Proteomes" id="UP001341281">
    <property type="component" value="Chromosome 03"/>
</dbReference>
<sequence>MALCSLAVKMTKALPHRAPGSRAFAIAPKPKDVQDDLWTKIRGEIENHSNYDSIEDLNRVIGPLIEKDLKIRKERYEKHKRVYHTLTALIGVGGLGSVGYLAAHP</sequence>
<evidence type="ECO:0000313" key="3">
    <source>
        <dbReference type="Proteomes" id="UP001341281"/>
    </source>
</evidence>